<dbReference type="AlphaFoldDB" id="A0A2Z2PLS3"/>
<reference evidence="2" key="1">
    <citation type="submission" date="2016-10" db="EMBL/GenBank/DDBJ databases">
        <title>Agrobacterium Ti plasmids: Classification based on T-DNA and Vir regions organization.</title>
        <authorList>
            <person name="Nabi N."/>
            <person name="Vial L."/>
            <person name="Ben Hafsa A."/>
            <person name="Chapulliot D."/>
            <person name="Berard A."/>
            <person name="Chauveau A."/>
            <person name="Le Paslier M.-C."/>
            <person name="Harzallah Skhiri F."/>
            <person name="Brunel D."/>
            <person name="Nesme X."/>
            <person name="Chaouachi M."/>
        </authorList>
    </citation>
    <scope>NUCLEOTIDE SEQUENCE</scope>
    <source>
        <strain evidence="2">C58</strain>
        <plasmid evidence="2">pTi_C58</plasmid>
    </source>
</reference>
<feature type="compositionally biased region" description="Basic and acidic residues" evidence="1">
    <location>
        <begin position="80"/>
        <end position="92"/>
    </location>
</feature>
<proteinExistence type="predicted"/>
<evidence type="ECO:0000256" key="1">
    <source>
        <dbReference type="SAM" id="MobiDB-lite"/>
    </source>
</evidence>
<protein>
    <submittedName>
        <fullName evidence="2">Uncharacterized protein</fullName>
    </submittedName>
</protein>
<keyword evidence="2" id="KW-0614">Plasmid</keyword>
<sequence length="137" mass="15317">MRPARNVFMHDLQIVFVVEFVARQNAELVTGPKERDRNHQGAGKLEGMVLRKGKIGVHLKAPSLERAIPARWLPSVSGTGRDHREGEAERRQLASRPRSGLIVGDPGPDQEAIHQERNGTSPMDLVQPTMIMREQTL</sequence>
<feature type="region of interest" description="Disordered" evidence="1">
    <location>
        <begin position="74"/>
        <end position="137"/>
    </location>
</feature>
<evidence type="ECO:0000313" key="2">
    <source>
        <dbReference type="EMBL" id="ASK43300.1"/>
    </source>
</evidence>
<organism evidence="2">
    <name type="scientific">Agrobacterium fabrum</name>
    <dbReference type="NCBI Taxonomy" id="1176649"/>
    <lineage>
        <taxon>Bacteria</taxon>
        <taxon>Pseudomonadati</taxon>
        <taxon>Pseudomonadota</taxon>
        <taxon>Alphaproteobacteria</taxon>
        <taxon>Hyphomicrobiales</taxon>
        <taxon>Rhizobiaceae</taxon>
        <taxon>Rhizobium/Agrobacterium group</taxon>
        <taxon>Agrobacterium</taxon>
        <taxon>Agrobacterium tumefaciens complex</taxon>
    </lineage>
</organism>
<dbReference type="RefSeq" id="WP_010974877.1">
    <property type="nucleotide sequence ID" value="NZ_KY000040.1"/>
</dbReference>
<name>A0A2Z2PLS3_9HYPH</name>
<geneLocation type="plasmid" evidence="2">
    <name>pTi_C58</name>
</geneLocation>
<accession>A0A2Z2PLS3</accession>
<dbReference type="EMBL" id="KY000040">
    <property type="protein sequence ID" value="ASK43300.1"/>
    <property type="molecule type" value="Genomic_DNA"/>
</dbReference>